<dbReference type="GO" id="GO:0046872">
    <property type="term" value="F:metal ion binding"/>
    <property type="evidence" value="ECO:0007669"/>
    <property type="project" value="UniProtKB-KW"/>
</dbReference>
<accession>A0A916JH02</accession>
<dbReference type="PANTHER" id="PTHR34448">
    <property type="entry name" value="AMINOPEPTIDASE"/>
    <property type="match status" value="1"/>
</dbReference>
<dbReference type="PANTHER" id="PTHR34448:SF1">
    <property type="entry name" value="BLL6088 PROTEIN"/>
    <property type="match status" value="1"/>
</dbReference>
<evidence type="ECO:0000313" key="2">
    <source>
        <dbReference type="EMBL" id="CAG5006591.1"/>
    </source>
</evidence>
<dbReference type="Pfam" id="PF02073">
    <property type="entry name" value="Peptidase_M29"/>
    <property type="match status" value="1"/>
</dbReference>
<protein>
    <recommendedName>
        <fullName evidence="4">Aminopeptidase</fullName>
    </recommendedName>
</protein>
<proteinExistence type="predicted"/>
<sequence length="470" mass="54372">MKFMQNRPTKISIRKRAFEKILNEALLIRKDSDKPLTVIYDEDFMKFFDSLLKVLTEWNIPSTFIFIPKHYQSMMLDNKKFLNDNDEIDLPPQISGALQSSAFILNFLNGDSKYSKIRGSIISLQKQTASKMVHSPGIGDDVLKIVTKSPFKKIYRDSELVAWALGNTFLCKIISADSNNREYTLSFNIEGWENEPFMSPGKIFDDSWGNIPPGESFCCPEFTSVNGQICINGSLPGYLLYPNEEVVLQFRKGKMIQWESTGEKAKKYFSEFEKDARNRDDNNWNSFAEFGIGLNPMIKKLVGNALFDEKMGGTIHIALGDNRNFGHGIGSFYHDDLVCMRPTVILDENVVIEKGVLAMNRIRAWKRSISFEELHLNERDTISFNERRIQIEPTKMHRMLSKGDRKGKIGILNGKYESLYGKFKAIFRNTGDMRYRDLKRKFQTRELVQLKKMLSCFHHYKIIDITRDEN</sequence>
<organism evidence="2 3">
    <name type="scientific">Dyadobacter helix</name>
    <dbReference type="NCBI Taxonomy" id="2822344"/>
    <lineage>
        <taxon>Bacteria</taxon>
        <taxon>Pseudomonadati</taxon>
        <taxon>Bacteroidota</taxon>
        <taxon>Cytophagia</taxon>
        <taxon>Cytophagales</taxon>
        <taxon>Spirosomataceae</taxon>
        <taxon>Dyadobacter</taxon>
    </lineage>
</organism>
<dbReference type="InterPro" id="IPR052170">
    <property type="entry name" value="M29_Exopeptidase"/>
</dbReference>
<name>A0A916JH02_9BACT</name>
<dbReference type="InterPro" id="IPR000787">
    <property type="entry name" value="Peptidase_M29"/>
</dbReference>
<dbReference type="GO" id="GO:0006508">
    <property type="term" value="P:proteolysis"/>
    <property type="evidence" value="ECO:0007669"/>
    <property type="project" value="InterPro"/>
</dbReference>
<dbReference type="EMBL" id="CAJRAF010000002">
    <property type="protein sequence ID" value="CAG5006591.1"/>
    <property type="molecule type" value="Genomic_DNA"/>
</dbReference>
<keyword evidence="1" id="KW-0479">Metal-binding</keyword>
<dbReference type="Proteomes" id="UP000680038">
    <property type="component" value="Unassembled WGS sequence"/>
</dbReference>
<gene>
    <name evidence="2" type="ORF">DYBT9275_03858</name>
</gene>
<keyword evidence="3" id="KW-1185">Reference proteome</keyword>
<comment type="caution">
    <text evidence="2">The sequence shown here is derived from an EMBL/GenBank/DDBJ whole genome shotgun (WGS) entry which is preliminary data.</text>
</comment>
<dbReference type="GO" id="GO:0004177">
    <property type="term" value="F:aminopeptidase activity"/>
    <property type="evidence" value="ECO:0007669"/>
    <property type="project" value="InterPro"/>
</dbReference>
<dbReference type="SUPFAM" id="SSF144052">
    <property type="entry name" value="Thermophilic metalloprotease-like"/>
    <property type="match status" value="1"/>
</dbReference>
<reference evidence="2" key="1">
    <citation type="submission" date="2021-04" db="EMBL/GenBank/DDBJ databases">
        <authorList>
            <person name="Rodrigo-Torres L."/>
            <person name="Arahal R. D."/>
            <person name="Lucena T."/>
        </authorList>
    </citation>
    <scope>NUCLEOTIDE SEQUENCE</scope>
    <source>
        <strain evidence="2">CECT 9275</strain>
    </source>
</reference>
<evidence type="ECO:0000256" key="1">
    <source>
        <dbReference type="ARBA" id="ARBA00022723"/>
    </source>
</evidence>
<evidence type="ECO:0008006" key="4">
    <source>
        <dbReference type="Google" id="ProtNLM"/>
    </source>
</evidence>
<evidence type="ECO:0000313" key="3">
    <source>
        <dbReference type="Proteomes" id="UP000680038"/>
    </source>
</evidence>
<dbReference type="AlphaFoldDB" id="A0A916JH02"/>